<dbReference type="InterPro" id="IPR044699">
    <property type="entry name" value="MAKR6"/>
</dbReference>
<dbReference type="AlphaFoldDB" id="A0A6A2XQ46"/>
<dbReference type="PANTHER" id="PTHR34576">
    <property type="entry name" value="MEMBRANE-ASSOCIATED KINASE REGULATOR 6-RELATED"/>
    <property type="match status" value="1"/>
</dbReference>
<evidence type="ECO:0008006" key="4">
    <source>
        <dbReference type="Google" id="ProtNLM"/>
    </source>
</evidence>
<gene>
    <name evidence="2" type="ORF">F3Y22_tig00116951pilonHSYRG00258</name>
</gene>
<dbReference type="PANTHER" id="PTHR34576:SF14">
    <property type="entry name" value="MEMBRANE-ASSOCIATED KINASE REGULATOR 6"/>
    <property type="match status" value="1"/>
</dbReference>
<keyword evidence="3" id="KW-1185">Reference proteome</keyword>
<feature type="compositionally biased region" description="Polar residues" evidence="1">
    <location>
        <begin position="144"/>
        <end position="162"/>
    </location>
</feature>
<name>A0A6A2XQ46_HIBSY</name>
<dbReference type="EMBL" id="VEPZ02001731">
    <property type="protein sequence ID" value="KAE8660489.1"/>
    <property type="molecule type" value="Genomic_DNA"/>
</dbReference>
<comment type="caution">
    <text evidence="2">The sequence shown here is derived from an EMBL/GenBank/DDBJ whole genome shotgun (WGS) entry which is preliminary data.</text>
</comment>
<feature type="region of interest" description="Disordered" evidence="1">
    <location>
        <begin position="138"/>
        <end position="163"/>
    </location>
</feature>
<organism evidence="2 3">
    <name type="scientific">Hibiscus syriacus</name>
    <name type="common">Rose of Sharon</name>
    <dbReference type="NCBI Taxonomy" id="106335"/>
    <lineage>
        <taxon>Eukaryota</taxon>
        <taxon>Viridiplantae</taxon>
        <taxon>Streptophyta</taxon>
        <taxon>Embryophyta</taxon>
        <taxon>Tracheophyta</taxon>
        <taxon>Spermatophyta</taxon>
        <taxon>Magnoliopsida</taxon>
        <taxon>eudicotyledons</taxon>
        <taxon>Gunneridae</taxon>
        <taxon>Pentapetalae</taxon>
        <taxon>rosids</taxon>
        <taxon>malvids</taxon>
        <taxon>Malvales</taxon>
        <taxon>Malvaceae</taxon>
        <taxon>Malvoideae</taxon>
        <taxon>Hibiscus</taxon>
    </lineage>
</organism>
<protein>
    <recommendedName>
        <fullName evidence="4">Membrane-associated kinase regulator 6</fullName>
    </recommendedName>
</protein>
<proteinExistence type="predicted"/>
<evidence type="ECO:0000313" key="2">
    <source>
        <dbReference type="EMBL" id="KAE8660489.1"/>
    </source>
</evidence>
<accession>A0A6A2XQ46</accession>
<dbReference type="Proteomes" id="UP000436088">
    <property type="component" value="Unassembled WGS sequence"/>
</dbReference>
<dbReference type="OrthoDB" id="1913205at2759"/>
<reference evidence="2" key="1">
    <citation type="submission" date="2019-09" db="EMBL/GenBank/DDBJ databases">
        <title>Draft genome information of white flower Hibiscus syriacus.</title>
        <authorList>
            <person name="Kim Y.-M."/>
        </authorList>
    </citation>
    <scope>NUCLEOTIDE SEQUENCE [LARGE SCALE GENOMIC DNA]</scope>
    <source>
        <strain evidence="2">YM2019G1</strain>
    </source>
</reference>
<evidence type="ECO:0000313" key="3">
    <source>
        <dbReference type="Proteomes" id="UP000436088"/>
    </source>
</evidence>
<evidence type="ECO:0000256" key="1">
    <source>
        <dbReference type="SAM" id="MobiDB-lite"/>
    </source>
</evidence>
<sequence length="194" mass="22229">METPQSLAIESFSYSWLSQDVLPRTSTDIRELGYVTDQNFKFDGTTPAVFIHADELFTNGFIRPVYVDPLKRERCDAFDSIQTMPPSSPFSSKTETRVRCSFLRWCGKSTRRMLRYLYGNLRPLVGFLRKNSRVDDLDRRTQRVRSSPRASPHQSTTASSAGESMCHLENSIYEAVLHCKRSVGIADMRHEYGS</sequence>